<dbReference type="AlphaFoldDB" id="A0A8H3FEL5"/>
<sequence>MAKECIQLFARLLKILDGRSDESNFGFPRVLLCDEFDRFKLWAGNIGATLNPRSKASLDDRLRAATEVARLVLDCLRDLETSLTTMSEIFSRKRVNRVDHVPAFDTESSFLESRFLTAQVSEDQPRFITEIDTLYESCVDIITDLFDLSADIYQATNRDRYARAIAAKKETLDETFDISHVSNKFPKLQQSPWLERRLGQAITRRRYFFRYCKFHVEERIEAAASEIETIVPAQSSEQKVSGAASLAQKIASNVISVAGPASTKLSKATTFEPSKFKFPGQKADESDDVASVTSFATSLADVDGNYRLKMPSMPSTAIGGRPFQCPYFWSIQQCKKQRSWK</sequence>
<proteinExistence type="predicted"/>
<accession>A0A8H3FEL5</accession>
<organism evidence="1 2">
    <name type="scientific">Heterodermia speciosa</name>
    <dbReference type="NCBI Taxonomy" id="116794"/>
    <lineage>
        <taxon>Eukaryota</taxon>
        <taxon>Fungi</taxon>
        <taxon>Dikarya</taxon>
        <taxon>Ascomycota</taxon>
        <taxon>Pezizomycotina</taxon>
        <taxon>Lecanoromycetes</taxon>
        <taxon>OSLEUM clade</taxon>
        <taxon>Lecanoromycetidae</taxon>
        <taxon>Caliciales</taxon>
        <taxon>Physciaceae</taxon>
        <taxon>Heterodermia</taxon>
    </lineage>
</organism>
<protein>
    <submittedName>
        <fullName evidence="1">Uncharacterized protein</fullName>
    </submittedName>
</protein>
<gene>
    <name evidence="1" type="ORF">HETSPECPRED_005003</name>
</gene>
<dbReference type="Proteomes" id="UP000664521">
    <property type="component" value="Unassembled WGS sequence"/>
</dbReference>
<dbReference type="OrthoDB" id="6133115at2759"/>
<keyword evidence="2" id="KW-1185">Reference proteome</keyword>
<comment type="caution">
    <text evidence="1">The sequence shown here is derived from an EMBL/GenBank/DDBJ whole genome shotgun (WGS) entry which is preliminary data.</text>
</comment>
<evidence type="ECO:0000313" key="1">
    <source>
        <dbReference type="EMBL" id="CAF9922215.1"/>
    </source>
</evidence>
<dbReference type="PANTHER" id="PTHR35391">
    <property type="entry name" value="C2H2-TYPE DOMAIN-CONTAINING PROTEIN-RELATED"/>
    <property type="match status" value="1"/>
</dbReference>
<evidence type="ECO:0000313" key="2">
    <source>
        <dbReference type="Proteomes" id="UP000664521"/>
    </source>
</evidence>
<dbReference type="EMBL" id="CAJPDS010000030">
    <property type="protein sequence ID" value="CAF9922215.1"/>
    <property type="molecule type" value="Genomic_DNA"/>
</dbReference>
<name>A0A8H3FEL5_9LECA</name>
<dbReference type="PANTHER" id="PTHR35391:SF7">
    <property type="entry name" value="C2H2-TYPE DOMAIN-CONTAINING PROTEIN"/>
    <property type="match status" value="1"/>
</dbReference>
<reference evidence="1" key="1">
    <citation type="submission" date="2021-03" db="EMBL/GenBank/DDBJ databases">
        <authorList>
            <person name="Tagirdzhanova G."/>
        </authorList>
    </citation>
    <scope>NUCLEOTIDE SEQUENCE</scope>
</reference>